<keyword evidence="2" id="KW-1185">Reference proteome</keyword>
<evidence type="ECO:0000313" key="2">
    <source>
        <dbReference type="Proteomes" id="UP000634136"/>
    </source>
</evidence>
<proteinExistence type="predicted"/>
<gene>
    <name evidence="1" type="ORF">G2W53_019533</name>
</gene>
<sequence length="66" mass="7365">MRMRLILGFEGLEIGFIGGEGREGLKEDSHVTSLFTNHDSRRHKLGGKRNCQTCGLKSKYAAPFNV</sequence>
<dbReference type="AlphaFoldDB" id="A0A834TV63"/>
<comment type="caution">
    <text evidence="1">The sequence shown here is derived from an EMBL/GenBank/DDBJ whole genome shotgun (WGS) entry which is preliminary data.</text>
</comment>
<name>A0A834TV63_9FABA</name>
<accession>A0A834TV63</accession>
<reference evidence="1" key="1">
    <citation type="submission" date="2020-09" db="EMBL/GenBank/DDBJ databases">
        <title>Genome-Enabled Discovery of Anthraquinone Biosynthesis in Senna tora.</title>
        <authorList>
            <person name="Kang S.-H."/>
            <person name="Pandey R.P."/>
            <person name="Lee C.-M."/>
            <person name="Sim J.-S."/>
            <person name="Jeong J.-T."/>
            <person name="Choi B.-S."/>
            <person name="Jung M."/>
            <person name="Ginzburg D."/>
            <person name="Zhao K."/>
            <person name="Won S.Y."/>
            <person name="Oh T.-J."/>
            <person name="Yu Y."/>
            <person name="Kim N.-H."/>
            <person name="Lee O.R."/>
            <person name="Lee T.-H."/>
            <person name="Bashyal P."/>
            <person name="Kim T.-S."/>
            <person name="Lee W.-H."/>
            <person name="Kawkins C."/>
            <person name="Kim C.-K."/>
            <person name="Kim J.S."/>
            <person name="Ahn B.O."/>
            <person name="Rhee S.Y."/>
            <person name="Sohng J.K."/>
        </authorList>
    </citation>
    <scope>NUCLEOTIDE SEQUENCE</scope>
    <source>
        <tissue evidence="1">Leaf</tissue>
    </source>
</reference>
<organism evidence="1 2">
    <name type="scientific">Senna tora</name>
    <dbReference type="NCBI Taxonomy" id="362788"/>
    <lineage>
        <taxon>Eukaryota</taxon>
        <taxon>Viridiplantae</taxon>
        <taxon>Streptophyta</taxon>
        <taxon>Embryophyta</taxon>
        <taxon>Tracheophyta</taxon>
        <taxon>Spermatophyta</taxon>
        <taxon>Magnoliopsida</taxon>
        <taxon>eudicotyledons</taxon>
        <taxon>Gunneridae</taxon>
        <taxon>Pentapetalae</taxon>
        <taxon>rosids</taxon>
        <taxon>fabids</taxon>
        <taxon>Fabales</taxon>
        <taxon>Fabaceae</taxon>
        <taxon>Caesalpinioideae</taxon>
        <taxon>Cassia clade</taxon>
        <taxon>Senna</taxon>
    </lineage>
</organism>
<dbReference type="EMBL" id="JAAIUW010000006">
    <property type="protein sequence ID" value="KAF7828369.1"/>
    <property type="molecule type" value="Genomic_DNA"/>
</dbReference>
<evidence type="ECO:0000313" key="1">
    <source>
        <dbReference type="EMBL" id="KAF7828369.1"/>
    </source>
</evidence>
<protein>
    <submittedName>
        <fullName evidence="1">Uncharacterized protein</fullName>
    </submittedName>
</protein>
<dbReference type="Proteomes" id="UP000634136">
    <property type="component" value="Unassembled WGS sequence"/>
</dbReference>